<dbReference type="WBParaSite" id="TASK_0000084801-mRNA-1">
    <property type="protein sequence ID" value="TASK_0000084801-mRNA-1"/>
    <property type="gene ID" value="TASK_0000084801"/>
</dbReference>
<dbReference type="AlphaFoldDB" id="A0A0R3VU77"/>
<proteinExistence type="predicted"/>
<dbReference type="EMBL" id="UYRS01000137">
    <property type="protein sequence ID" value="VDK21998.1"/>
    <property type="molecule type" value="Genomic_DNA"/>
</dbReference>
<feature type="region of interest" description="Disordered" evidence="1">
    <location>
        <begin position="126"/>
        <end position="149"/>
    </location>
</feature>
<gene>
    <name evidence="2" type="ORF">TASK_LOCUS849</name>
</gene>
<accession>A0A0R3VU77</accession>
<evidence type="ECO:0000313" key="3">
    <source>
        <dbReference type="Proteomes" id="UP000282613"/>
    </source>
</evidence>
<protein>
    <submittedName>
        <fullName evidence="4">PEST proteolytic signal-containing nuclear protein</fullName>
    </submittedName>
</protein>
<evidence type="ECO:0000313" key="2">
    <source>
        <dbReference type="EMBL" id="VDK21998.1"/>
    </source>
</evidence>
<organism evidence="4">
    <name type="scientific">Taenia asiatica</name>
    <name type="common">Asian tapeworm</name>
    <dbReference type="NCBI Taxonomy" id="60517"/>
    <lineage>
        <taxon>Eukaryota</taxon>
        <taxon>Metazoa</taxon>
        <taxon>Spiralia</taxon>
        <taxon>Lophotrochozoa</taxon>
        <taxon>Platyhelminthes</taxon>
        <taxon>Cestoda</taxon>
        <taxon>Eucestoda</taxon>
        <taxon>Cyclophyllidea</taxon>
        <taxon>Taeniidae</taxon>
        <taxon>Taenia</taxon>
    </lineage>
</organism>
<reference evidence="4" key="1">
    <citation type="submission" date="2017-02" db="UniProtKB">
        <authorList>
            <consortium name="WormBaseParasite"/>
        </authorList>
    </citation>
    <scope>IDENTIFICATION</scope>
</reference>
<dbReference type="Proteomes" id="UP000282613">
    <property type="component" value="Unassembled WGS sequence"/>
</dbReference>
<dbReference type="OrthoDB" id="6279610at2759"/>
<feature type="compositionally biased region" description="Polar residues" evidence="1">
    <location>
        <begin position="30"/>
        <end position="67"/>
    </location>
</feature>
<keyword evidence="3" id="KW-1185">Reference proteome</keyword>
<reference evidence="2 3" key="2">
    <citation type="submission" date="2018-11" db="EMBL/GenBank/DDBJ databases">
        <authorList>
            <consortium name="Pathogen Informatics"/>
        </authorList>
    </citation>
    <scope>NUCLEOTIDE SEQUENCE [LARGE SCALE GENOMIC DNA]</scope>
</reference>
<evidence type="ECO:0000313" key="4">
    <source>
        <dbReference type="WBParaSite" id="TASK_0000084801-mRNA-1"/>
    </source>
</evidence>
<name>A0A0R3VU77_TAEAS</name>
<evidence type="ECO:0000256" key="1">
    <source>
        <dbReference type="SAM" id="MobiDB-lite"/>
    </source>
</evidence>
<feature type="compositionally biased region" description="Basic residues" evidence="1">
    <location>
        <begin position="1"/>
        <end position="12"/>
    </location>
</feature>
<feature type="region of interest" description="Disordered" evidence="1">
    <location>
        <begin position="1"/>
        <end position="67"/>
    </location>
</feature>
<feature type="compositionally biased region" description="Polar residues" evidence="1">
    <location>
        <begin position="135"/>
        <end position="148"/>
    </location>
</feature>
<sequence length="187" mass="20326">MNRPKSRSKRSKVSLVRSQSCRSDMELSDDNSSLHISARSGSDSPANDVNPSLNVDETGTLSDTTTDVLSPGEIKKLRIRNGFKLNQYQSLHKDKPGELKSVVSEVSISLEADNNNQINNQLTNLSKPAKLHKSAPTSSEVPDSSSGLSGLVKDRAQAVNLPSFEESIIEGFSIMAFNTAQEMEVSF</sequence>